<feature type="region of interest" description="Disordered" evidence="1">
    <location>
        <begin position="67"/>
        <end position="109"/>
    </location>
</feature>
<evidence type="ECO:0000313" key="2">
    <source>
        <dbReference type="EMBL" id="ACA93338.1"/>
    </source>
</evidence>
<name>B1K7I5_BURO0</name>
<protein>
    <submittedName>
        <fullName evidence="2">Uncharacterized protein</fullName>
    </submittedName>
</protein>
<sequence>MPGGGPEATPLHHFRASSATHRYTKTDPIGLVESVSAIVSNSRNGLHIGWETDAFAVSVCGTPPDATADVESAHAEGLDMKPRDFDARPEHARKQMQRCMREQRRRQST</sequence>
<feature type="region of interest" description="Disordered" evidence="1">
    <location>
        <begin position="1"/>
        <end position="22"/>
    </location>
</feature>
<organism evidence="2 3">
    <name type="scientific">Burkholderia orbicola (strain MC0-3)</name>
    <dbReference type="NCBI Taxonomy" id="406425"/>
    <lineage>
        <taxon>Bacteria</taxon>
        <taxon>Pseudomonadati</taxon>
        <taxon>Pseudomonadota</taxon>
        <taxon>Betaproteobacteria</taxon>
        <taxon>Burkholderiales</taxon>
        <taxon>Burkholderiaceae</taxon>
        <taxon>Burkholderia</taxon>
        <taxon>Burkholderia cepacia complex</taxon>
        <taxon>Burkholderia orbicola</taxon>
    </lineage>
</organism>
<dbReference type="EMBL" id="CP000959">
    <property type="protein sequence ID" value="ACA93338.1"/>
    <property type="molecule type" value="Genomic_DNA"/>
</dbReference>
<proteinExistence type="predicted"/>
<gene>
    <name evidence="2" type="ordered locus">Bcenmc03_4187</name>
</gene>
<evidence type="ECO:0000313" key="3">
    <source>
        <dbReference type="Proteomes" id="UP000002169"/>
    </source>
</evidence>
<reference evidence="3" key="1">
    <citation type="submission" date="2008-02" db="EMBL/GenBank/DDBJ databases">
        <title>Complete sequence of chromosome 2 of Burkholderia cenocepacia MC0-3.</title>
        <authorList>
            <person name="Copeland A."/>
            <person name="Lucas S."/>
            <person name="Lapidus A."/>
            <person name="Barry K."/>
            <person name="Bruce D."/>
            <person name="Goodwin L."/>
            <person name="Glavina del Rio T."/>
            <person name="Dalin E."/>
            <person name="Tice H."/>
            <person name="Pitluck S."/>
            <person name="Chain P."/>
            <person name="Malfatti S."/>
            <person name="Shin M."/>
            <person name="Vergez L."/>
            <person name="Schmutz J."/>
            <person name="Larimer F."/>
            <person name="Land M."/>
            <person name="Hauser L."/>
            <person name="Kyrpides N."/>
            <person name="Mikhailova N."/>
            <person name="Tiedje J."/>
            <person name="Richardson P."/>
        </authorList>
    </citation>
    <scope>NUCLEOTIDE SEQUENCE [LARGE SCALE GENOMIC DNA]</scope>
    <source>
        <strain evidence="3">MC0-3</strain>
    </source>
</reference>
<dbReference type="KEGG" id="bcm:Bcenmc03_4187"/>
<accession>B1K7I5</accession>
<dbReference type="AlphaFoldDB" id="B1K7I5"/>
<dbReference type="Proteomes" id="UP000002169">
    <property type="component" value="Chromosome 2"/>
</dbReference>
<dbReference type="HOGENOM" id="CLU_2258397_0_0_4"/>
<feature type="compositionally biased region" description="Basic and acidic residues" evidence="1">
    <location>
        <begin position="71"/>
        <end position="93"/>
    </location>
</feature>
<evidence type="ECO:0000256" key="1">
    <source>
        <dbReference type="SAM" id="MobiDB-lite"/>
    </source>
</evidence>